<evidence type="ECO:0000256" key="1">
    <source>
        <dbReference type="SAM" id="Phobius"/>
    </source>
</evidence>
<feature type="transmembrane region" description="Helical" evidence="1">
    <location>
        <begin position="94"/>
        <end position="117"/>
    </location>
</feature>
<dbReference type="InterPro" id="IPR007165">
    <property type="entry name" value="Phage_holin_4_2"/>
</dbReference>
<name>A0ABW7CEQ4_9CYAN</name>
<dbReference type="PANTHER" id="PTHR37309:SF1">
    <property type="entry name" value="SLR0284 PROTEIN"/>
    <property type="match status" value="1"/>
</dbReference>
<feature type="transmembrane region" description="Helical" evidence="1">
    <location>
        <begin position="28"/>
        <end position="47"/>
    </location>
</feature>
<reference evidence="3" key="1">
    <citation type="journal article" date="2024" name="Algal Res.">
        <title>Biochemical, toxicological and genomic investigation of a high-biomass producing Limnothrix strain isolated from Italian shallow drinking water reservoir.</title>
        <authorList>
            <person name="Simonazzi M."/>
            <person name="Shishido T.K."/>
            <person name="Delbaje E."/>
            <person name="Wahlsten M."/>
            <person name="Fewer D.P."/>
            <person name="Sivonen K."/>
            <person name="Pezzolesi L."/>
            <person name="Pistocchi R."/>
        </authorList>
    </citation>
    <scope>NUCLEOTIDE SEQUENCE [LARGE SCALE GENOMIC DNA]</scope>
    <source>
        <strain evidence="3">LRLZ20PSL1</strain>
    </source>
</reference>
<organism evidence="2 3">
    <name type="scientific">Limnothrix redekei LRLZ20PSL1</name>
    <dbReference type="NCBI Taxonomy" id="3112953"/>
    <lineage>
        <taxon>Bacteria</taxon>
        <taxon>Bacillati</taxon>
        <taxon>Cyanobacteriota</taxon>
        <taxon>Cyanophyceae</taxon>
        <taxon>Pseudanabaenales</taxon>
        <taxon>Pseudanabaenaceae</taxon>
        <taxon>Limnothrix</taxon>
    </lineage>
</organism>
<protein>
    <submittedName>
        <fullName evidence="2">Phage holin family protein</fullName>
    </submittedName>
</protein>
<proteinExistence type="predicted"/>
<dbReference type="EMBL" id="JAZAQF010000088">
    <property type="protein sequence ID" value="MFG3819323.1"/>
    <property type="molecule type" value="Genomic_DNA"/>
</dbReference>
<accession>A0ABW7CEQ4</accession>
<evidence type="ECO:0000313" key="2">
    <source>
        <dbReference type="EMBL" id="MFG3819323.1"/>
    </source>
</evidence>
<dbReference type="RefSeq" id="WP_099532886.1">
    <property type="nucleotide sequence ID" value="NZ_JAZAQF010000088.1"/>
</dbReference>
<feature type="transmembrane region" description="Helical" evidence="1">
    <location>
        <begin position="59"/>
        <end position="82"/>
    </location>
</feature>
<evidence type="ECO:0000313" key="3">
    <source>
        <dbReference type="Proteomes" id="UP001604335"/>
    </source>
</evidence>
<keyword evidence="1" id="KW-1133">Transmembrane helix</keyword>
<keyword evidence="1" id="KW-0812">Transmembrane</keyword>
<sequence>MQRFIITWIISALALALTAQLVPGIHLAGWTTAAIAALIFGLINATVRPILFLFTLPLNILSLGLFSLVINAFCLMLVAYFSPTGFAIEGFIPALIGSIVLAIASSGLHSLFGILGLEPES</sequence>
<comment type="caution">
    <text evidence="2">The sequence shown here is derived from an EMBL/GenBank/DDBJ whole genome shotgun (WGS) entry which is preliminary data.</text>
</comment>
<dbReference type="PANTHER" id="PTHR37309">
    <property type="entry name" value="SLR0284 PROTEIN"/>
    <property type="match status" value="1"/>
</dbReference>
<dbReference type="Proteomes" id="UP001604335">
    <property type="component" value="Unassembled WGS sequence"/>
</dbReference>
<keyword evidence="1" id="KW-0472">Membrane</keyword>
<keyword evidence="3" id="KW-1185">Reference proteome</keyword>
<dbReference type="Pfam" id="PF04020">
    <property type="entry name" value="Phage_holin_4_2"/>
    <property type="match status" value="1"/>
</dbReference>
<gene>
    <name evidence="2" type="ORF">VPK24_16880</name>
</gene>